<dbReference type="EMBL" id="JAWXXV010000001">
    <property type="protein sequence ID" value="MDX5983455.1"/>
    <property type="molecule type" value="Genomic_DNA"/>
</dbReference>
<comment type="caution">
    <text evidence="1">The sequence shown here is derived from an EMBL/GenBank/DDBJ whole genome shotgun (WGS) entry which is preliminary data.</text>
</comment>
<keyword evidence="2" id="KW-1185">Reference proteome</keyword>
<reference evidence="1 2" key="1">
    <citation type="submission" date="2023-11" db="EMBL/GenBank/DDBJ databases">
        <title>MicrobeMod: A computational toolkit for identifying prokaryotic methylation and restriction-modification with nanopore sequencing.</title>
        <authorList>
            <person name="Crits-Christoph A."/>
            <person name="Kang S.C."/>
            <person name="Lee H."/>
            <person name="Ostrov N."/>
        </authorList>
    </citation>
    <scope>NUCLEOTIDE SEQUENCE [LARGE SCALE GENOMIC DNA]</scope>
    <source>
        <strain evidence="1 2">ATCC 14820</strain>
    </source>
</reference>
<evidence type="ECO:0000313" key="1">
    <source>
        <dbReference type="EMBL" id="MDX5983455.1"/>
    </source>
</evidence>
<dbReference type="RefSeq" id="WP_040601984.1">
    <property type="nucleotide sequence ID" value="NZ_JAWXXV010000001.1"/>
</dbReference>
<dbReference type="Proteomes" id="UP001279660">
    <property type="component" value="Unassembled WGS sequence"/>
</dbReference>
<protein>
    <submittedName>
        <fullName evidence="1">Uncharacterized protein</fullName>
    </submittedName>
</protein>
<evidence type="ECO:0000313" key="2">
    <source>
        <dbReference type="Proteomes" id="UP001279660"/>
    </source>
</evidence>
<name>A0ABU4PII2_9SPHN</name>
<proteinExistence type="predicted"/>
<accession>A0ABU4PII2</accession>
<organism evidence="1 2">
    <name type="scientific">Sphingomonas echinoides</name>
    <dbReference type="NCBI Taxonomy" id="59803"/>
    <lineage>
        <taxon>Bacteria</taxon>
        <taxon>Pseudomonadati</taxon>
        <taxon>Pseudomonadota</taxon>
        <taxon>Alphaproteobacteria</taxon>
        <taxon>Sphingomonadales</taxon>
        <taxon>Sphingomonadaceae</taxon>
        <taxon>Sphingomonas</taxon>
    </lineage>
</organism>
<sequence length="224" mass="23675">MKTTPFSPTPAELAQANPRFTPVAADTLYAATAYPPTTTVTIKPARDYAIALVATFFPANMAQLGGERIVAGLQTVDTTVYIAFNRDMPVSWFASIYKTGEISPNAAAFPYSSDADSFILPLNKAVTLTHDSAGWHIPSYDATLYKVTVGFGLGSDPIFCAYALQVSPVSTAVVEAGGFQLVRNAGGQEIGDVISVAEEAWSMPIGGQYILTFDASGNGTLSTR</sequence>
<gene>
    <name evidence="1" type="ORF">SIL82_04220</name>
</gene>